<accession>A0A915EH84</accession>
<protein>
    <submittedName>
        <fullName evidence="2">F-box domain-containing protein</fullName>
    </submittedName>
</protein>
<keyword evidence="1" id="KW-1185">Reference proteome</keyword>
<organism evidence="1 2">
    <name type="scientific">Ditylenchus dipsaci</name>
    <dbReference type="NCBI Taxonomy" id="166011"/>
    <lineage>
        <taxon>Eukaryota</taxon>
        <taxon>Metazoa</taxon>
        <taxon>Ecdysozoa</taxon>
        <taxon>Nematoda</taxon>
        <taxon>Chromadorea</taxon>
        <taxon>Rhabditida</taxon>
        <taxon>Tylenchina</taxon>
        <taxon>Tylenchomorpha</taxon>
        <taxon>Sphaerularioidea</taxon>
        <taxon>Anguinidae</taxon>
        <taxon>Anguininae</taxon>
        <taxon>Ditylenchus</taxon>
    </lineage>
</organism>
<dbReference type="SUPFAM" id="SSF81383">
    <property type="entry name" value="F-box domain"/>
    <property type="match status" value="1"/>
</dbReference>
<dbReference type="WBParaSite" id="jg5868">
    <property type="protein sequence ID" value="jg5868"/>
    <property type="gene ID" value="jg5868"/>
</dbReference>
<dbReference type="InterPro" id="IPR036047">
    <property type="entry name" value="F-box-like_dom_sf"/>
</dbReference>
<name>A0A915EH84_9BILA</name>
<evidence type="ECO:0000313" key="2">
    <source>
        <dbReference type="WBParaSite" id="jg5868"/>
    </source>
</evidence>
<evidence type="ECO:0000313" key="1">
    <source>
        <dbReference type="Proteomes" id="UP000887574"/>
    </source>
</evidence>
<dbReference type="Gene3D" id="3.80.10.10">
    <property type="entry name" value="Ribonuclease Inhibitor"/>
    <property type="match status" value="1"/>
</dbReference>
<dbReference type="AlphaFoldDB" id="A0A915EH84"/>
<proteinExistence type="predicted"/>
<dbReference type="SUPFAM" id="SSF52047">
    <property type="entry name" value="RNI-like"/>
    <property type="match status" value="1"/>
</dbReference>
<dbReference type="InterPro" id="IPR032675">
    <property type="entry name" value="LRR_dom_sf"/>
</dbReference>
<dbReference type="Proteomes" id="UP000887574">
    <property type="component" value="Unplaced"/>
</dbReference>
<reference evidence="2" key="1">
    <citation type="submission" date="2022-11" db="UniProtKB">
        <authorList>
            <consortium name="WormBaseParasite"/>
        </authorList>
    </citation>
    <scope>IDENTIFICATION</scope>
</reference>
<sequence length="493" mass="58159">MERTTVNDVSLEILAYIFEHLNYRQRVQIERVCSYWQLAGKLHAWKKIKRLKFTHKMLCLKEPWNDARDKFLRNPTLYKHPRPSRCMVKRKLPWSHLRIGQYLMDQQLGAFSAIIQRCGPYLTELHLQDIGVQTRFGRYFRFMPHLKHLRIDKPLDKWHLQEIDKFFSTQLVSLVVTYNKEKHHSVFKQILCKSSKLECLRVDNVYQLFEHDKQKQLQQEQLLLTPNLKYLQITADYYSENPLDEVLYANLLKHCPNLQFLFINGRGINGNILNNHLLMAQLLRLQLPYCNRLSAQPSLNCIKALKLSSYMNFRETLQLVAKNVSQLEHLELHIYDSHINYLKLLYPLNQLSSLRLVFIIQGDPNGHWPIDDFYVEGEKKISSNSQKYSWKTSFVISMAKSAEGKAKVREFAEVTKMPAIQTHLHPWNGILTESLKEESQITMSFTEFLIHDELDIDLDFDVHTFNEPKISFCIDIMSIAYEYLSTCDKSCLS</sequence>